<dbReference type="PANTHER" id="PTHR42760">
    <property type="entry name" value="SHORT-CHAIN DEHYDROGENASES/REDUCTASES FAMILY MEMBER"/>
    <property type="match status" value="1"/>
</dbReference>
<dbReference type="OrthoDB" id="47007at2759"/>
<comment type="similarity">
    <text evidence="1">Belongs to the short-chain dehydrogenases/reductases (SDR) family.</text>
</comment>
<dbReference type="VEuPathDB" id="FungiDB:TRICI_002297"/>
<evidence type="ECO:0000313" key="5">
    <source>
        <dbReference type="EMBL" id="KAA8915558.1"/>
    </source>
</evidence>
<keyword evidence="3" id="KW-0560">Oxidoreductase</keyword>
<dbReference type="EMBL" id="SWFS01000157">
    <property type="protein sequence ID" value="KAA8915558.1"/>
    <property type="molecule type" value="Genomic_DNA"/>
</dbReference>
<dbReference type="PRINTS" id="PR00081">
    <property type="entry name" value="GDHRDH"/>
</dbReference>
<dbReference type="GO" id="GO:0048038">
    <property type="term" value="F:quinone binding"/>
    <property type="evidence" value="ECO:0007669"/>
    <property type="project" value="TreeGrafter"/>
</dbReference>
<proteinExistence type="inferred from homology"/>
<organism evidence="5 6">
    <name type="scientific">Trichomonascus ciferrii</name>
    <dbReference type="NCBI Taxonomy" id="44093"/>
    <lineage>
        <taxon>Eukaryota</taxon>
        <taxon>Fungi</taxon>
        <taxon>Dikarya</taxon>
        <taxon>Ascomycota</taxon>
        <taxon>Saccharomycotina</taxon>
        <taxon>Dipodascomycetes</taxon>
        <taxon>Dipodascales</taxon>
        <taxon>Trichomonascaceae</taxon>
        <taxon>Trichomonascus</taxon>
        <taxon>Trichomonascus ciferrii complex</taxon>
    </lineage>
</organism>
<dbReference type="Proteomes" id="UP000761534">
    <property type="component" value="Unassembled WGS sequence"/>
</dbReference>
<comment type="caution">
    <text evidence="5">The sequence shown here is derived from an EMBL/GenBank/DDBJ whole genome shotgun (WGS) entry which is preliminary data.</text>
</comment>
<dbReference type="AlphaFoldDB" id="A0A642V677"/>
<name>A0A642V677_9ASCO</name>
<dbReference type="SUPFAM" id="SSF51735">
    <property type="entry name" value="NAD(P)-binding Rossmann-fold domains"/>
    <property type="match status" value="1"/>
</dbReference>
<evidence type="ECO:0000256" key="3">
    <source>
        <dbReference type="ARBA" id="ARBA00023002"/>
    </source>
</evidence>
<gene>
    <name evidence="5" type="ORF">TRICI_002297</name>
</gene>
<evidence type="ECO:0000256" key="2">
    <source>
        <dbReference type="ARBA" id="ARBA00022857"/>
    </source>
</evidence>
<dbReference type="InterPro" id="IPR002347">
    <property type="entry name" value="SDR_fam"/>
</dbReference>
<dbReference type="PANTHER" id="PTHR42760:SF83">
    <property type="entry name" value="(3R)-3-HYDROXYACYL-COA DEHYDROGENASE"/>
    <property type="match status" value="1"/>
</dbReference>
<dbReference type="FunFam" id="3.40.50.720:FF:000417">
    <property type="entry name" value="Glucose 1-dehydrogenase, putative"/>
    <property type="match status" value="1"/>
</dbReference>
<reference evidence="5" key="1">
    <citation type="journal article" date="2019" name="G3 (Bethesda)">
        <title>Genome Assemblies of Two Rare Opportunistic Yeast Pathogens: Diutina rugosa (syn. Candida rugosa) and Trichomonascus ciferrii (syn. Candida ciferrii).</title>
        <authorList>
            <person name="Mixao V."/>
            <person name="Saus E."/>
            <person name="Hansen A.P."/>
            <person name="Lass-Florl C."/>
            <person name="Gabaldon T."/>
        </authorList>
    </citation>
    <scope>NUCLEOTIDE SEQUENCE</scope>
    <source>
        <strain evidence="5">CBS 4856</strain>
    </source>
</reference>
<accession>A0A642V677</accession>
<dbReference type="Pfam" id="PF13561">
    <property type="entry name" value="adh_short_C2"/>
    <property type="match status" value="1"/>
</dbReference>
<keyword evidence="6" id="KW-1185">Reference proteome</keyword>
<keyword evidence="2" id="KW-0521">NADP</keyword>
<dbReference type="PRINTS" id="PR00080">
    <property type="entry name" value="SDRFAMILY"/>
</dbReference>
<dbReference type="InterPro" id="IPR036291">
    <property type="entry name" value="NAD(P)-bd_dom_sf"/>
</dbReference>
<protein>
    <submittedName>
        <fullName evidence="5">Uncharacterized protein</fullName>
    </submittedName>
</protein>
<evidence type="ECO:0000256" key="4">
    <source>
        <dbReference type="ARBA" id="ARBA00023308"/>
    </source>
</evidence>
<dbReference type="GO" id="GO:0006633">
    <property type="term" value="P:fatty acid biosynthetic process"/>
    <property type="evidence" value="ECO:0007669"/>
    <property type="project" value="TreeGrafter"/>
</dbReference>
<dbReference type="GO" id="GO:0016616">
    <property type="term" value="F:oxidoreductase activity, acting on the CH-OH group of donors, NAD or NADP as acceptor"/>
    <property type="evidence" value="ECO:0007669"/>
    <property type="project" value="TreeGrafter"/>
</dbReference>
<evidence type="ECO:0000256" key="1">
    <source>
        <dbReference type="ARBA" id="ARBA00006484"/>
    </source>
</evidence>
<sequence length="238" mass="25614">MALGMAKAGANLAVLYYPSEAEEENARTLKEEIVQIRGDEKACVIVGGDVSEQDTAVNLVKKTVEAFGEINVMLANAGICKYHDFLDTPKELYYQHVRINLDGVYFMVQEAGRQMKLQGKGGSIIATGSIRSLLGGAPVVPYTATKGGVLSIVQASAAALGPYNIRVNCILPGAIETPIMETEQTEEERAHIVKRIPMGRMGKPKDLAGPAVFLASDMSEYLNGSEMLVDGGMYINLE</sequence>
<dbReference type="GO" id="GO:0019301">
    <property type="term" value="P:rhamnose catabolic process"/>
    <property type="evidence" value="ECO:0007669"/>
    <property type="project" value="UniProtKB-ARBA"/>
</dbReference>
<keyword evidence="4" id="KW-0684">Rhamnose metabolism</keyword>
<evidence type="ECO:0000313" key="6">
    <source>
        <dbReference type="Proteomes" id="UP000761534"/>
    </source>
</evidence>
<dbReference type="Gene3D" id="3.40.50.720">
    <property type="entry name" value="NAD(P)-binding Rossmann-like Domain"/>
    <property type="match status" value="1"/>
</dbReference>